<evidence type="ECO:0000256" key="1">
    <source>
        <dbReference type="SAM" id="SignalP"/>
    </source>
</evidence>
<feature type="chain" id="PRO_5015314698" description="Lipoprotein" evidence="1">
    <location>
        <begin position="24"/>
        <end position="148"/>
    </location>
</feature>
<keyword evidence="3" id="KW-1185">Reference proteome</keyword>
<gene>
    <name evidence="2" type="ORF">NMK_0658</name>
</gene>
<sequence length="148" mass="15799">MRELFTMKTISILTFAALLAGCAAETAKSNGPSERLTDQLAAIQVIKTQPTATKDCPVTVKVTNKMGIDWDGVSYQLGAMNKLGVATGQIIGAPRHATKPGATLTESNQVLGVPCDKIVNVSVLYFSYYPVGKNAVHIHNVQVKAQLK</sequence>
<dbReference type="EMBL" id="BDOQ01000002">
    <property type="protein sequence ID" value="GBG13120.1"/>
    <property type="molecule type" value="Genomic_DNA"/>
</dbReference>
<evidence type="ECO:0000313" key="3">
    <source>
        <dbReference type="Proteomes" id="UP000245081"/>
    </source>
</evidence>
<dbReference type="Proteomes" id="UP000245081">
    <property type="component" value="Unassembled WGS sequence"/>
</dbReference>
<protein>
    <recommendedName>
        <fullName evidence="4">Lipoprotein</fullName>
    </recommendedName>
</protein>
<dbReference type="PROSITE" id="PS51257">
    <property type="entry name" value="PROKAR_LIPOPROTEIN"/>
    <property type="match status" value="1"/>
</dbReference>
<keyword evidence="1" id="KW-0732">Signal</keyword>
<organism evidence="2 3">
    <name type="scientific">Novimethylophilus kurashikiensis</name>
    <dbReference type="NCBI Taxonomy" id="1825523"/>
    <lineage>
        <taxon>Bacteria</taxon>
        <taxon>Pseudomonadati</taxon>
        <taxon>Pseudomonadota</taxon>
        <taxon>Betaproteobacteria</taxon>
        <taxon>Nitrosomonadales</taxon>
        <taxon>Methylophilaceae</taxon>
        <taxon>Novimethylophilus</taxon>
    </lineage>
</organism>
<feature type="signal peptide" evidence="1">
    <location>
        <begin position="1"/>
        <end position="23"/>
    </location>
</feature>
<accession>A0A2R5F3R4</accession>
<name>A0A2R5F3R4_9PROT</name>
<comment type="caution">
    <text evidence="2">The sequence shown here is derived from an EMBL/GenBank/DDBJ whole genome shotgun (WGS) entry which is preliminary data.</text>
</comment>
<evidence type="ECO:0008006" key="4">
    <source>
        <dbReference type="Google" id="ProtNLM"/>
    </source>
</evidence>
<proteinExistence type="predicted"/>
<dbReference type="AlphaFoldDB" id="A0A2R5F3R4"/>
<reference evidence="2 3" key="1">
    <citation type="journal article" date="2018" name="Environ. Microbiol.">
        <title>Isolation and genomic characterization of Novimethylophilus kurashikiensis gen. nov. sp. nov., a new lanthanide-dependent methylotrophic species of Methylophilaceae.</title>
        <authorList>
            <person name="Lv H."/>
            <person name="Sahin N."/>
            <person name="Tani A."/>
        </authorList>
    </citation>
    <scope>NUCLEOTIDE SEQUENCE [LARGE SCALE GENOMIC DNA]</scope>
    <source>
        <strain evidence="2 3">La2-4</strain>
    </source>
</reference>
<evidence type="ECO:0000313" key="2">
    <source>
        <dbReference type="EMBL" id="GBG13120.1"/>
    </source>
</evidence>